<dbReference type="KEGG" id="tng:GSTEN00026493G001"/>
<feature type="compositionally biased region" description="Polar residues" evidence="1">
    <location>
        <begin position="40"/>
        <end position="52"/>
    </location>
</feature>
<accession>Q4RZG9</accession>
<organism evidence="2">
    <name type="scientific">Tetraodon nigroviridis</name>
    <name type="common">Spotted green pufferfish</name>
    <name type="synonym">Chelonodon nigroviridis</name>
    <dbReference type="NCBI Taxonomy" id="99883"/>
    <lineage>
        <taxon>Eukaryota</taxon>
        <taxon>Metazoa</taxon>
        <taxon>Chordata</taxon>
        <taxon>Craniata</taxon>
        <taxon>Vertebrata</taxon>
        <taxon>Euteleostomi</taxon>
        <taxon>Actinopterygii</taxon>
        <taxon>Neopterygii</taxon>
        <taxon>Teleostei</taxon>
        <taxon>Neoteleostei</taxon>
        <taxon>Acanthomorphata</taxon>
        <taxon>Eupercaria</taxon>
        <taxon>Tetraodontiformes</taxon>
        <taxon>Tetradontoidea</taxon>
        <taxon>Tetraodontidae</taxon>
        <taxon>Tetraodon</taxon>
    </lineage>
</organism>
<sequence length="134" mass="14966">CFHLCMRQTGRLALIKMCQAHAFIRSTLLKDAGPKISSMLSETTPPYATRASNQEEEAPFISPTQSVHPAVGPIESNQGRNKALIKERRAGFFFEERRAKITKRLLREGKSQSLILLAGSDPEDTGHMDSKVRK</sequence>
<name>Q4RZG9_TETNG</name>
<dbReference type="EMBL" id="CAAE01014926">
    <property type="protein sequence ID" value="CAG06213.1"/>
    <property type="molecule type" value="Genomic_DNA"/>
</dbReference>
<feature type="non-terminal residue" evidence="2">
    <location>
        <position position="134"/>
    </location>
</feature>
<evidence type="ECO:0000313" key="2">
    <source>
        <dbReference type="EMBL" id="CAG06213.1"/>
    </source>
</evidence>
<dbReference type="AlphaFoldDB" id="Q4RZG9"/>
<dbReference type="OrthoDB" id="8963216at2759"/>
<proteinExistence type="predicted"/>
<gene>
    <name evidence="2" type="ORF">GSTENG00026493001</name>
</gene>
<comment type="caution">
    <text evidence="2">The sequence shown here is derived from an EMBL/GenBank/DDBJ whole genome shotgun (WGS) entry which is preliminary data.</text>
</comment>
<evidence type="ECO:0000256" key="1">
    <source>
        <dbReference type="SAM" id="MobiDB-lite"/>
    </source>
</evidence>
<reference evidence="2" key="2">
    <citation type="submission" date="2004-02" db="EMBL/GenBank/DDBJ databases">
        <authorList>
            <consortium name="Genoscope"/>
            <consortium name="Whitehead Institute Centre for Genome Research"/>
        </authorList>
    </citation>
    <scope>NUCLEOTIDE SEQUENCE</scope>
</reference>
<feature type="region of interest" description="Disordered" evidence="1">
    <location>
        <begin position="40"/>
        <end position="81"/>
    </location>
</feature>
<reference evidence="2" key="1">
    <citation type="journal article" date="2004" name="Nature">
        <title>Genome duplication in the teleost fish Tetraodon nigroviridis reveals the early vertebrate proto-karyotype.</title>
        <authorList>
            <person name="Jaillon O."/>
            <person name="Aury J.-M."/>
            <person name="Brunet F."/>
            <person name="Petit J.-L."/>
            <person name="Stange-Thomann N."/>
            <person name="Mauceli E."/>
            <person name="Bouneau L."/>
            <person name="Fischer C."/>
            <person name="Ozouf-Costaz C."/>
            <person name="Bernot A."/>
            <person name="Nicaud S."/>
            <person name="Jaffe D."/>
            <person name="Fisher S."/>
            <person name="Lutfalla G."/>
            <person name="Dossat C."/>
            <person name="Segurens B."/>
            <person name="Dasilva C."/>
            <person name="Salanoubat M."/>
            <person name="Levy M."/>
            <person name="Boudet N."/>
            <person name="Castellano S."/>
            <person name="Anthouard V."/>
            <person name="Jubin C."/>
            <person name="Castelli V."/>
            <person name="Katinka M."/>
            <person name="Vacherie B."/>
            <person name="Biemont C."/>
            <person name="Skalli Z."/>
            <person name="Cattolico L."/>
            <person name="Poulain J."/>
            <person name="De Berardinis V."/>
            <person name="Cruaud C."/>
            <person name="Duprat S."/>
            <person name="Brottier P."/>
            <person name="Coutanceau J.-P."/>
            <person name="Gouzy J."/>
            <person name="Parra G."/>
            <person name="Lardier G."/>
            <person name="Chapple C."/>
            <person name="McKernan K.J."/>
            <person name="McEwan P."/>
            <person name="Bosak S."/>
            <person name="Kellis M."/>
            <person name="Volff J.-N."/>
            <person name="Guigo R."/>
            <person name="Zody M.C."/>
            <person name="Mesirov J."/>
            <person name="Lindblad-Toh K."/>
            <person name="Birren B."/>
            <person name="Nusbaum C."/>
            <person name="Kahn D."/>
            <person name="Robinson-Rechavi M."/>
            <person name="Laudet V."/>
            <person name="Schachter V."/>
            <person name="Quetier F."/>
            <person name="Saurin W."/>
            <person name="Scarpelli C."/>
            <person name="Wincker P."/>
            <person name="Lander E.S."/>
            <person name="Weissenbach J."/>
            <person name="Roest Crollius H."/>
        </authorList>
    </citation>
    <scope>NUCLEOTIDE SEQUENCE [LARGE SCALE GENOMIC DNA]</scope>
</reference>
<protein>
    <submittedName>
        <fullName evidence="2">(spotted green pufferfish) hypothetical protein</fullName>
    </submittedName>
</protein>